<protein>
    <recommendedName>
        <fullName evidence="3">DNA topoisomerase (ATP-hydrolyzing)</fullName>
        <ecNumber evidence="3">5.6.2.2</ecNumber>
    </recommendedName>
</protein>
<evidence type="ECO:0000256" key="1">
    <source>
        <dbReference type="ARBA" id="ARBA00000185"/>
    </source>
</evidence>
<keyword evidence="6" id="KW-0799">Topoisomerase</keyword>
<dbReference type="Proteomes" id="UP001212498">
    <property type="component" value="Unassembled WGS sequence"/>
</dbReference>
<dbReference type="RefSeq" id="WP_271276987.1">
    <property type="nucleotide sequence ID" value="NZ_BAABFD010000007.1"/>
</dbReference>
<evidence type="ECO:0000256" key="6">
    <source>
        <dbReference type="ARBA" id="ARBA00023029"/>
    </source>
</evidence>
<keyword evidence="10" id="KW-1185">Reference proteome</keyword>
<comment type="catalytic activity">
    <reaction evidence="1">
        <text>ATP-dependent breakage, passage and rejoining of double-stranded DNA.</text>
        <dbReference type="EC" id="5.6.2.2"/>
    </reaction>
</comment>
<comment type="similarity">
    <text evidence="2">Belongs to the type II topoisomerase GyrB family.</text>
</comment>
<dbReference type="EMBL" id="JAPNUD010000042">
    <property type="protein sequence ID" value="MDA0642458.1"/>
    <property type="molecule type" value="Genomic_DNA"/>
</dbReference>
<evidence type="ECO:0000313" key="10">
    <source>
        <dbReference type="Proteomes" id="UP001212498"/>
    </source>
</evidence>
<reference evidence="9 10" key="1">
    <citation type="submission" date="2022-11" db="EMBL/GenBank/DDBJ databases">
        <title>Nonomuraea corallina sp. nov., a new species of the genus Nonomuraea isolated from sea side sediment in Thai sea.</title>
        <authorList>
            <person name="Ngamcharungchit C."/>
            <person name="Matsumoto A."/>
            <person name="Suriyachadkun C."/>
            <person name="Panbangred W."/>
            <person name="Inahashi Y."/>
            <person name="Intra B."/>
        </authorList>
    </citation>
    <scope>NUCLEOTIDE SEQUENCE [LARGE SCALE GENOMIC DNA]</scope>
    <source>
        <strain evidence="9 10">DSM 43553</strain>
    </source>
</reference>
<evidence type="ECO:0000313" key="9">
    <source>
        <dbReference type="EMBL" id="MDA0642458.1"/>
    </source>
</evidence>
<evidence type="ECO:0000256" key="4">
    <source>
        <dbReference type="ARBA" id="ARBA00022741"/>
    </source>
</evidence>
<evidence type="ECO:0000256" key="5">
    <source>
        <dbReference type="ARBA" id="ARBA00022840"/>
    </source>
</evidence>
<keyword evidence="8" id="KW-0413">Isomerase</keyword>
<dbReference type="PANTHER" id="PTHR45866:SF1">
    <property type="entry name" value="DNA GYRASE SUBUNIT B, MITOCHONDRIAL"/>
    <property type="match status" value="1"/>
</dbReference>
<evidence type="ECO:0000256" key="7">
    <source>
        <dbReference type="ARBA" id="ARBA00023125"/>
    </source>
</evidence>
<dbReference type="Gene3D" id="3.30.565.10">
    <property type="entry name" value="Histidine kinase-like ATPase, C-terminal domain"/>
    <property type="match status" value="1"/>
</dbReference>
<dbReference type="SUPFAM" id="SSF55874">
    <property type="entry name" value="ATPase domain of HSP90 chaperone/DNA topoisomerase II/histidine kinase"/>
    <property type="match status" value="1"/>
</dbReference>
<dbReference type="PANTHER" id="PTHR45866">
    <property type="entry name" value="DNA GYRASE/TOPOISOMERASE SUBUNIT B"/>
    <property type="match status" value="1"/>
</dbReference>
<proteinExistence type="inferred from homology"/>
<gene>
    <name evidence="9" type="ORF">OUY24_17620</name>
</gene>
<name>A0ABT4SYW0_9ACTN</name>
<evidence type="ECO:0000256" key="8">
    <source>
        <dbReference type="ARBA" id="ARBA00023235"/>
    </source>
</evidence>
<accession>A0ABT4SYW0</accession>
<evidence type="ECO:0000256" key="2">
    <source>
        <dbReference type="ARBA" id="ARBA00010708"/>
    </source>
</evidence>
<sequence>MNTPKASWRNTTHDWRTGVDAEHLAHIRQTPATFAPGGALHLILEVVAYVADEAECGNGGHCAITLHADGSVSVADDGRGTDTRLDTDDRMVKKPIMASKDLRFFDHPEAQTLPDGHPRRGMSVVAALSEWLVHTNRRQNGAWNQRYEHGVPVTDLEPIACDGTTGTVVRFRPDRSLPTAGLTADELVRLTLSWPALSVEIDDDRAGWQ</sequence>
<keyword evidence="4" id="KW-0547">Nucleotide-binding</keyword>
<comment type="caution">
    <text evidence="9">The sequence shown here is derived from an EMBL/GenBank/DDBJ whole genome shotgun (WGS) entry which is preliminary data.</text>
</comment>
<organism evidence="9 10">
    <name type="scientific">Nonomuraea ferruginea</name>
    <dbReference type="NCBI Taxonomy" id="46174"/>
    <lineage>
        <taxon>Bacteria</taxon>
        <taxon>Bacillati</taxon>
        <taxon>Actinomycetota</taxon>
        <taxon>Actinomycetes</taxon>
        <taxon>Streptosporangiales</taxon>
        <taxon>Streptosporangiaceae</taxon>
        <taxon>Nonomuraea</taxon>
    </lineage>
</organism>
<keyword evidence="5" id="KW-0067">ATP-binding</keyword>
<keyword evidence="7" id="KW-0238">DNA-binding</keyword>
<dbReference type="EC" id="5.6.2.2" evidence="3"/>
<evidence type="ECO:0000256" key="3">
    <source>
        <dbReference type="ARBA" id="ARBA00012895"/>
    </source>
</evidence>
<dbReference type="InterPro" id="IPR036890">
    <property type="entry name" value="HATPase_C_sf"/>
</dbReference>